<dbReference type="Proteomes" id="UP000077248">
    <property type="component" value="Unassembled WGS sequence"/>
</dbReference>
<accession>A0A177D168</accession>
<name>A0A177D168_ALTAL</name>
<evidence type="ECO:0000313" key="1">
    <source>
        <dbReference type="EMBL" id="OAG13413.1"/>
    </source>
</evidence>
<protein>
    <submittedName>
        <fullName evidence="1">Uncharacterized protein</fullName>
    </submittedName>
</protein>
<dbReference type="EMBL" id="KV441512">
    <property type="protein sequence ID" value="OAG13413.1"/>
    <property type="molecule type" value="Genomic_DNA"/>
</dbReference>
<evidence type="ECO:0000313" key="2">
    <source>
        <dbReference type="Proteomes" id="UP000077248"/>
    </source>
</evidence>
<dbReference type="GeneID" id="29118296"/>
<dbReference type="VEuPathDB" id="FungiDB:CC77DRAFT_672131"/>
<dbReference type="KEGG" id="aalt:CC77DRAFT_672131"/>
<dbReference type="AlphaFoldDB" id="A0A177D168"/>
<dbReference type="RefSeq" id="XP_018378834.1">
    <property type="nucleotide sequence ID" value="XM_018532702.1"/>
</dbReference>
<reference evidence="1 2" key="1">
    <citation type="submission" date="2016-05" db="EMBL/GenBank/DDBJ databases">
        <title>Comparative analysis of secretome profiles of manganese(II)-oxidizing ascomycete fungi.</title>
        <authorList>
            <consortium name="DOE Joint Genome Institute"/>
            <person name="Zeiner C.A."/>
            <person name="Purvine S.O."/>
            <person name="Zink E.M."/>
            <person name="Wu S."/>
            <person name="Pasa-Tolic L."/>
            <person name="Chaput D.L."/>
            <person name="Haridas S."/>
            <person name="Grigoriev I.V."/>
            <person name="Santelli C.M."/>
            <person name="Hansel C.M."/>
        </authorList>
    </citation>
    <scope>NUCLEOTIDE SEQUENCE [LARGE SCALE GENOMIC DNA]</scope>
    <source>
        <strain evidence="1 2">SRC1lrK2f</strain>
    </source>
</reference>
<proteinExistence type="predicted"/>
<sequence length="63" mass="7432">MRKGSLKDLKIEIKHGRRQDALQLLLVVSYAGTLNLPIRRVKHEAEVDWRITMYKFNLPRSDI</sequence>
<keyword evidence="2" id="KW-1185">Reference proteome</keyword>
<gene>
    <name evidence="1" type="ORF">CC77DRAFT_672131</name>
</gene>
<organism evidence="1 2">
    <name type="scientific">Alternaria alternata</name>
    <name type="common">Alternaria rot fungus</name>
    <name type="synonym">Torula alternata</name>
    <dbReference type="NCBI Taxonomy" id="5599"/>
    <lineage>
        <taxon>Eukaryota</taxon>
        <taxon>Fungi</taxon>
        <taxon>Dikarya</taxon>
        <taxon>Ascomycota</taxon>
        <taxon>Pezizomycotina</taxon>
        <taxon>Dothideomycetes</taxon>
        <taxon>Pleosporomycetidae</taxon>
        <taxon>Pleosporales</taxon>
        <taxon>Pleosporineae</taxon>
        <taxon>Pleosporaceae</taxon>
        <taxon>Alternaria</taxon>
        <taxon>Alternaria sect. Alternaria</taxon>
        <taxon>Alternaria alternata complex</taxon>
    </lineage>
</organism>